<dbReference type="PROSITE" id="PS51257">
    <property type="entry name" value="PROKAR_LIPOPROTEIN"/>
    <property type="match status" value="1"/>
</dbReference>
<feature type="domain" description="Pyrrolo-quinoline quinone repeat" evidence="1">
    <location>
        <begin position="387"/>
        <end position="447"/>
    </location>
</feature>
<dbReference type="SMART" id="SM00564">
    <property type="entry name" value="PQQ"/>
    <property type="match status" value="6"/>
</dbReference>
<reference evidence="3" key="1">
    <citation type="submission" date="2016-10" db="EMBL/GenBank/DDBJ databases">
        <authorList>
            <person name="Varghese N."/>
            <person name="Submissions S."/>
        </authorList>
    </citation>
    <scope>NUCLEOTIDE SEQUENCE [LARGE SCALE GENOMIC DNA]</scope>
    <source>
        <strain evidence="3">CGMCC 1.10789</strain>
    </source>
</reference>
<dbReference type="InterPro" id="IPR002372">
    <property type="entry name" value="PQQ_rpt_dom"/>
</dbReference>
<dbReference type="InterPro" id="IPR015943">
    <property type="entry name" value="WD40/YVTN_repeat-like_dom_sf"/>
</dbReference>
<keyword evidence="3" id="KW-1185">Reference proteome</keyword>
<dbReference type="SUPFAM" id="SSF50998">
    <property type="entry name" value="Quinoprotein alcohol dehydrogenase-like"/>
    <property type="match status" value="2"/>
</dbReference>
<dbReference type="Gene3D" id="2.130.10.10">
    <property type="entry name" value="YVTN repeat-like/Quinoprotein amine dehydrogenase"/>
    <property type="match status" value="1"/>
</dbReference>
<dbReference type="PANTHER" id="PTHR34512:SF30">
    <property type="entry name" value="OUTER MEMBRANE PROTEIN ASSEMBLY FACTOR BAMB"/>
    <property type="match status" value="1"/>
</dbReference>
<proteinExistence type="predicted"/>
<dbReference type="Pfam" id="PF13360">
    <property type="entry name" value="PQQ_2"/>
    <property type="match status" value="2"/>
</dbReference>
<sequence>MVARKEGLSENAGGAGRGLTRALGVAALLALAACGQGEDILPGERLNIRPELAEAAPIGAMPFSAPAPEVNRAWSQRGGNAAHHQEHLALARELTRLWSADIGAGNSRKHRITAQPVVAGGRIYTLDARATVTATTSAGETLWQADLTPPSDRAGDASGGGLAVSGDTVFATSGFGRLVALDAATGAQRWVQELEAPATGAPTVHDGLVYVATRDSRGVAVRADNGRVVWELTGIESLTGVGGGASPAIGGSRVVFPFPSGELVAALRQGGVRLWSSVVGGRRKGRAYANLSDIAADPVVAGETVYVANASGRAVALDLNSGERIWTARAGTVEPVWVAGGSVFMVTDLNELVRLDAATGALIWKTELPFYRRENPRRRETITAHWGPVLAGGRLLLVSSDGRLRSFDPETGEALGALELPAGAAAGVAIADATLYVVTSDGRLHAYR</sequence>
<feature type="domain" description="Pyrrolo-quinoline quinone repeat" evidence="1">
    <location>
        <begin position="129"/>
        <end position="366"/>
    </location>
</feature>
<dbReference type="InterPro" id="IPR011047">
    <property type="entry name" value="Quinoprotein_ADH-like_sf"/>
</dbReference>
<evidence type="ECO:0000313" key="2">
    <source>
        <dbReference type="EMBL" id="SDK86558.1"/>
    </source>
</evidence>
<organism evidence="2 3">
    <name type="scientific">Meinhardsimonia xiamenensis</name>
    <dbReference type="NCBI Taxonomy" id="990712"/>
    <lineage>
        <taxon>Bacteria</taxon>
        <taxon>Pseudomonadati</taxon>
        <taxon>Pseudomonadota</taxon>
        <taxon>Alphaproteobacteria</taxon>
        <taxon>Rhodobacterales</taxon>
        <taxon>Paracoccaceae</taxon>
        <taxon>Meinhardsimonia</taxon>
    </lineage>
</organism>
<dbReference type="STRING" id="990712.SAMN05216257_105145"/>
<evidence type="ECO:0000259" key="1">
    <source>
        <dbReference type="Pfam" id="PF13360"/>
    </source>
</evidence>
<gene>
    <name evidence="2" type="ORF">SAMN05216257_105145</name>
</gene>
<dbReference type="RefSeq" id="WP_245657093.1">
    <property type="nucleotide sequence ID" value="NZ_FNFV01000005.1"/>
</dbReference>
<evidence type="ECO:0000313" key="3">
    <source>
        <dbReference type="Proteomes" id="UP000199328"/>
    </source>
</evidence>
<protein>
    <submittedName>
        <fullName evidence="2">Outer membrane protein assembly factor BamB, contains PQQ-like beta-propeller repeat</fullName>
    </submittedName>
</protein>
<dbReference type="Proteomes" id="UP000199328">
    <property type="component" value="Unassembled WGS sequence"/>
</dbReference>
<dbReference type="EMBL" id="FNFV01000005">
    <property type="protein sequence ID" value="SDK86558.1"/>
    <property type="molecule type" value="Genomic_DNA"/>
</dbReference>
<dbReference type="AlphaFoldDB" id="A0A1G9FDU5"/>
<accession>A0A1G9FDU5</accession>
<dbReference type="PANTHER" id="PTHR34512">
    <property type="entry name" value="CELL SURFACE PROTEIN"/>
    <property type="match status" value="1"/>
</dbReference>
<dbReference type="InterPro" id="IPR018391">
    <property type="entry name" value="PQQ_b-propeller_rpt"/>
</dbReference>
<name>A0A1G9FDU5_9RHOB</name>